<evidence type="ECO:0008006" key="7">
    <source>
        <dbReference type="Google" id="ProtNLM"/>
    </source>
</evidence>
<dbReference type="InterPro" id="IPR018077">
    <property type="entry name" value="Glyco_hydro_fam25_subgr"/>
</dbReference>
<protein>
    <recommendedName>
        <fullName evidence="7">Lysozyme</fullName>
    </recommendedName>
</protein>
<dbReference type="InterPro" id="IPR002053">
    <property type="entry name" value="Glyco_hydro_25"/>
</dbReference>
<accession>A0ABY2SDQ3</accession>
<evidence type="ECO:0000256" key="3">
    <source>
        <dbReference type="ARBA" id="ARBA00023295"/>
    </source>
</evidence>
<dbReference type="SMART" id="SM00641">
    <property type="entry name" value="Glyco_25"/>
    <property type="match status" value="1"/>
</dbReference>
<dbReference type="PROSITE" id="PS51904">
    <property type="entry name" value="GLYCOSYL_HYDROL_F25_2"/>
    <property type="match status" value="1"/>
</dbReference>
<dbReference type="CDD" id="cd06412">
    <property type="entry name" value="GH25_CH-type"/>
    <property type="match status" value="1"/>
</dbReference>
<evidence type="ECO:0000256" key="1">
    <source>
        <dbReference type="ARBA" id="ARBA00010646"/>
    </source>
</evidence>
<sequence>MAGSVVAVLAASTLTFGGPAVPAEEKADYRGAEQRHAGSQIAKHEGVHGAPSPDAYTSGTNVLGHDVSGWQGDVDWPAATKAGAKFVYVKATEGTGFTSDHFKQQYNGSYAAGMIRGAYHFARPDISTGAKQAHYFVDHGGGWTRDGRTLPGALDMEYNPYGEACYNRSPKVIVAWIRDFSNAYKARTGRTPVIYTSTSWWKKCTGNSPAFGRTNPLWLARYAPQIGELPAGWDFQSIWQFSDSGKLPGDQNFFNGGPGQLTALATG</sequence>
<keyword evidence="6" id="KW-1185">Reference proteome</keyword>
<evidence type="ECO:0000313" key="5">
    <source>
        <dbReference type="EMBL" id="TKG73727.1"/>
    </source>
</evidence>
<feature type="region of interest" description="Disordered" evidence="4">
    <location>
        <begin position="25"/>
        <end position="60"/>
    </location>
</feature>
<dbReference type="Proteomes" id="UP000309992">
    <property type="component" value="Unassembled WGS sequence"/>
</dbReference>
<keyword evidence="3" id="KW-0326">Glycosidase</keyword>
<dbReference type="Pfam" id="PF01183">
    <property type="entry name" value="Glyco_hydro_25"/>
    <property type="match status" value="1"/>
</dbReference>
<feature type="compositionally biased region" description="Basic and acidic residues" evidence="4">
    <location>
        <begin position="25"/>
        <end position="47"/>
    </location>
</feature>
<dbReference type="EMBL" id="SWMS01000001">
    <property type="protein sequence ID" value="TKG73727.1"/>
    <property type="molecule type" value="Genomic_DNA"/>
</dbReference>
<evidence type="ECO:0000313" key="6">
    <source>
        <dbReference type="Proteomes" id="UP000309992"/>
    </source>
</evidence>
<organism evidence="5 6">
    <name type="scientific">Prauserella endophytica</name>
    <dbReference type="NCBI Taxonomy" id="1592324"/>
    <lineage>
        <taxon>Bacteria</taxon>
        <taxon>Bacillati</taxon>
        <taxon>Actinomycetota</taxon>
        <taxon>Actinomycetes</taxon>
        <taxon>Pseudonocardiales</taxon>
        <taxon>Pseudonocardiaceae</taxon>
        <taxon>Prauserella</taxon>
        <taxon>Prauserella coralliicola group</taxon>
    </lineage>
</organism>
<keyword evidence="2" id="KW-0378">Hydrolase</keyword>
<comment type="similarity">
    <text evidence="1">Belongs to the glycosyl hydrolase 25 family.</text>
</comment>
<name>A0ABY2SDQ3_9PSEU</name>
<dbReference type="PANTHER" id="PTHR34135:SF2">
    <property type="entry name" value="LYSOZYME"/>
    <property type="match status" value="1"/>
</dbReference>
<dbReference type="PANTHER" id="PTHR34135">
    <property type="entry name" value="LYSOZYME"/>
    <property type="match status" value="1"/>
</dbReference>
<dbReference type="Gene3D" id="3.20.20.80">
    <property type="entry name" value="Glycosidases"/>
    <property type="match status" value="1"/>
</dbReference>
<dbReference type="InterPro" id="IPR017853">
    <property type="entry name" value="GH"/>
</dbReference>
<proteinExistence type="inferred from homology"/>
<evidence type="ECO:0000256" key="4">
    <source>
        <dbReference type="SAM" id="MobiDB-lite"/>
    </source>
</evidence>
<evidence type="ECO:0000256" key="2">
    <source>
        <dbReference type="ARBA" id="ARBA00022801"/>
    </source>
</evidence>
<reference evidence="5 6" key="1">
    <citation type="journal article" date="2015" name="Antonie Van Leeuwenhoek">
        <title>Prauserella endophytica sp. nov., an endophytic actinobacterium isolated from Tamarix taklamakanensis.</title>
        <authorList>
            <person name="Liu J.M."/>
            <person name="Habden X."/>
            <person name="Guo L."/>
            <person name="Tuo L."/>
            <person name="Jiang Z.K."/>
            <person name="Liu S.W."/>
            <person name="Liu X.F."/>
            <person name="Chen L."/>
            <person name="Li R.F."/>
            <person name="Zhang Y.Q."/>
            <person name="Sun C.H."/>
        </authorList>
    </citation>
    <scope>NUCLEOTIDE SEQUENCE [LARGE SCALE GENOMIC DNA]</scope>
    <source>
        <strain evidence="5 6">CGMCC 4.7182</strain>
    </source>
</reference>
<gene>
    <name evidence="5" type="ORF">FCN18_00325</name>
</gene>
<dbReference type="SUPFAM" id="SSF51445">
    <property type="entry name" value="(Trans)glycosidases"/>
    <property type="match status" value="1"/>
</dbReference>
<comment type="caution">
    <text evidence="5">The sequence shown here is derived from an EMBL/GenBank/DDBJ whole genome shotgun (WGS) entry which is preliminary data.</text>
</comment>